<evidence type="ECO:0000256" key="1">
    <source>
        <dbReference type="SAM" id="Phobius"/>
    </source>
</evidence>
<feature type="transmembrane region" description="Helical" evidence="1">
    <location>
        <begin position="137"/>
        <end position="156"/>
    </location>
</feature>
<gene>
    <name evidence="2" type="ORF">ABE541_22155</name>
</gene>
<proteinExistence type="predicted"/>
<evidence type="ECO:0000313" key="2">
    <source>
        <dbReference type="EMBL" id="MEN5379987.1"/>
    </source>
</evidence>
<keyword evidence="1" id="KW-0472">Membrane</keyword>
<organism evidence="2 3">
    <name type="scientific">Sphingobacterium kitahiroshimense</name>
    <dbReference type="NCBI Taxonomy" id="470446"/>
    <lineage>
        <taxon>Bacteria</taxon>
        <taxon>Pseudomonadati</taxon>
        <taxon>Bacteroidota</taxon>
        <taxon>Sphingobacteriia</taxon>
        <taxon>Sphingobacteriales</taxon>
        <taxon>Sphingobacteriaceae</taxon>
        <taxon>Sphingobacterium</taxon>
    </lineage>
</organism>
<evidence type="ECO:0000313" key="3">
    <source>
        <dbReference type="Proteomes" id="UP001409291"/>
    </source>
</evidence>
<keyword evidence="1" id="KW-0812">Transmembrane</keyword>
<comment type="caution">
    <text evidence="2">The sequence shown here is derived from an EMBL/GenBank/DDBJ whole genome shotgun (WGS) entry which is preliminary data.</text>
</comment>
<dbReference type="RefSeq" id="WP_346582847.1">
    <property type="nucleotide sequence ID" value="NZ_JBDJLH010000001.1"/>
</dbReference>
<protein>
    <submittedName>
        <fullName evidence="2">Uncharacterized protein</fullName>
    </submittedName>
</protein>
<sequence>MKHQFTLPGFPESNFELDIAFWTGKQIIYKDHVAVERSTEKGKPFLIPDSNGEIVKAYAKPAYPDIVPVLVIDNNKYNIVEKLKWYEAILVILPFSIVFIGGGALGGLIGAVGYIYNIQLLRNDDSKSLKYLKAIGVAIAAFAVYFLVSAVIWTWINP</sequence>
<accession>A0ABV0C311</accession>
<name>A0ABV0C311_9SPHI</name>
<keyword evidence="3" id="KW-1185">Reference proteome</keyword>
<dbReference type="Proteomes" id="UP001409291">
    <property type="component" value="Unassembled WGS sequence"/>
</dbReference>
<dbReference type="EMBL" id="JBDJNQ010000013">
    <property type="protein sequence ID" value="MEN5379987.1"/>
    <property type="molecule type" value="Genomic_DNA"/>
</dbReference>
<reference evidence="2 3" key="1">
    <citation type="submission" date="2024-04" db="EMBL/GenBank/DDBJ databases">
        <title>WGS of bacteria from Torrens River.</title>
        <authorList>
            <person name="Wyrsch E.R."/>
            <person name="Drigo B."/>
        </authorList>
    </citation>
    <scope>NUCLEOTIDE SEQUENCE [LARGE SCALE GENOMIC DNA]</scope>
    <source>
        <strain evidence="2 3">TWI391</strain>
    </source>
</reference>
<keyword evidence="1" id="KW-1133">Transmembrane helix</keyword>
<feature type="transmembrane region" description="Helical" evidence="1">
    <location>
        <begin position="88"/>
        <end position="116"/>
    </location>
</feature>